<dbReference type="AlphaFoldDB" id="A0AA37MJ56"/>
<comment type="caution">
    <text evidence="5">The sequence shown here is derived from an EMBL/GenBank/DDBJ whole genome shotgun (WGS) entry which is preliminary data.</text>
</comment>
<dbReference type="GeneID" id="72480944"/>
<gene>
    <name evidence="6" type="ORF">CIK91_04600</name>
    <name evidence="5" type="ORF">PRRU23_16260</name>
</gene>
<dbReference type="Pfam" id="PF12833">
    <property type="entry name" value="HTH_18"/>
    <property type="match status" value="1"/>
</dbReference>
<dbReference type="EMBL" id="NPJF01000026">
    <property type="protein sequence ID" value="OYP55631.1"/>
    <property type="molecule type" value="Genomic_DNA"/>
</dbReference>
<organism evidence="5 8">
    <name type="scientific">Segatella bryantii</name>
    <name type="common">Prevotella bryantii</name>
    <dbReference type="NCBI Taxonomy" id="77095"/>
    <lineage>
        <taxon>Bacteria</taxon>
        <taxon>Pseudomonadati</taxon>
        <taxon>Bacteroidota</taxon>
        <taxon>Bacteroidia</taxon>
        <taxon>Bacteroidales</taxon>
        <taxon>Prevotellaceae</taxon>
        <taxon>Segatella</taxon>
    </lineage>
</organism>
<dbReference type="GO" id="GO:0003700">
    <property type="term" value="F:DNA-binding transcription factor activity"/>
    <property type="evidence" value="ECO:0007669"/>
    <property type="project" value="InterPro"/>
</dbReference>
<reference evidence="5" key="2">
    <citation type="submission" date="2021-08" db="EMBL/GenBank/DDBJ databases">
        <title>Prevotella lacticifex sp. nov., isolated from rumen of cow.</title>
        <authorList>
            <person name="Shinkai T."/>
            <person name="Ikeyama N."/>
            <person name="Kumagai M."/>
            <person name="Ohmori H."/>
            <person name="Sakamoto M."/>
            <person name="Ohkuma M."/>
            <person name="Mitsumori M."/>
        </authorList>
    </citation>
    <scope>NUCLEOTIDE SEQUENCE</scope>
    <source>
        <strain evidence="5">DSM 11371</strain>
    </source>
</reference>
<evidence type="ECO:0000256" key="2">
    <source>
        <dbReference type="ARBA" id="ARBA00023125"/>
    </source>
</evidence>
<keyword evidence="3" id="KW-0804">Transcription</keyword>
<protein>
    <submittedName>
        <fullName evidence="5">AraC family transcriptional regulator</fullName>
    </submittedName>
</protein>
<dbReference type="Gene3D" id="1.10.10.60">
    <property type="entry name" value="Homeodomain-like"/>
    <property type="match status" value="1"/>
</dbReference>
<evidence type="ECO:0000313" key="5">
    <source>
        <dbReference type="EMBL" id="GJG27926.1"/>
    </source>
</evidence>
<evidence type="ECO:0000259" key="4">
    <source>
        <dbReference type="PROSITE" id="PS01124"/>
    </source>
</evidence>
<dbReference type="RefSeq" id="WP_006281608.1">
    <property type="nucleotide sequence ID" value="NZ_BPTR01000001.1"/>
</dbReference>
<keyword evidence="1" id="KW-0805">Transcription regulation</keyword>
<dbReference type="PANTHER" id="PTHR43280">
    <property type="entry name" value="ARAC-FAMILY TRANSCRIPTIONAL REGULATOR"/>
    <property type="match status" value="1"/>
</dbReference>
<sequence length="294" mass="34331">MILDKIEPITIFSAKIASKKDLYIENDLILFDEVNELPLPAESRKMGCILLALCLKGHAEYIVDTDKLIVHPNDLMIINEGQLTEDYKLSEDCSGIAIMLSQDFLQEIIEGVNEISSLFLFSRTHPILSLQPEEVNAIINYFQLLKEKVQNKNHHFRKDTVRMLISSMIYDVSNAIYRIQHINIKRQSRGEIILAKFIYLVEQNFKSERRVSWYAQKLCITPKYLSEIIKQVSHRTPNEWIDYYVTRELKVLLKNSGKSIKEITLEMNFANQSFLGKFFKEHVGMSPTEYRRLH</sequence>
<dbReference type="Proteomes" id="UP000887043">
    <property type="component" value="Unassembled WGS sequence"/>
</dbReference>
<dbReference type="EMBL" id="BPTR01000001">
    <property type="protein sequence ID" value="GJG27926.1"/>
    <property type="molecule type" value="Genomic_DNA"/>
</dbReference>
<dbReference type="SUPFAM" id="SSF46689">
    <property type="entry name" value="Homeodomain-like"/>
    <property type="match status" value="1"/>
</dbReference>
<dbReference type="GO" id="GO:0043565">
    <property type="term" value="F:sequence-specific DNA binding"/>
    <property type="evidence" value="ECO:0007669"/>
    <property type="project" value="InterPro"/>
</dbReference>
<name>A0AA37MJ56_SEGBR</name>
<evidence type="ECO:0000313" key="8">
    <source>
        <dbReference type="Proteomes" id="UP000887043"/>
    </source>
</evidence>
<keyword evidence="7" id="KW-1185">Reference proteome</keyword>
<evidence type="ECO:0000256" key="1">
    <source>
        <dbReference type="ARBA" id="ARBA00023015"/>
    </source>
</evidence>
<dbReference type="InterPro" id="IPR037923">
    <property type="entry name" value="HTH-like"/>
</dbReference>
<evidence type="ECO:0000256" key="3">
    <source>
        <dbReference type="ARBA" id="ARBA00023163"/>
    </source>
</evidence>
<proteinExistence type="predicted"/>
<dbReference type="SMART" id="SM00342">
    <property type="entry name" value="HTH_ARAC"/>
    <property type="match status" value="1"/>
</dbReference>
<evidence type="ECO:0000313" key="6">
    <source>
        <dbReference type="EMBL" id="OYP55631.1"/>
    </source>
</evidence>
<dbReference type="InterPro" id="IPR009057">
    <property type="entry name" value="Homeodomain-like_sf"/>
</dbReference>
<dbReference type="SUPFAM" id="SSF51215">
    <property type="entry name" value="Regulatory protein AraC"/>
    <property type="match status" value="1"/>
</dbReference>
<dbReference type="PANTHER" id="PTHR43280:SF32">
    <property type="entry name" value="TRANSCRIPTIONAL REGULATORY PROTEIN"/>
    <property type="match status" value="1"/>
</dbReference>
<accession>A0AA37MJ56</accession>
<reference evidence="6 7" key="1">
    <citation type="submission" date="2017-08" db="EMBL/GenBank/DDBJ databases">
        <title>Comparative genomics of non-oral Prevotella species.</title>
        <authorList>
            <person name="Accetto T."/>
            <person name="Nograsek B."/>
            <person name="Avgustin G."/>
        </authorList>
    </citation>
    <scope>NUCLEOTIDE SEQUENCE [LARGE SCALE GENOMIC DNA]</scope>
    <source>
        <strain evidence="6 7">TC1-1</strain>
    </source>
</reference>
<dbReference type="InterPro" id="IPR018060">
    <property type="entry name" value="HTH_AraC"/>
</dbReference>
<keyword evidence="2" id="KW-0238">DNA-binding</keyword>
<evidence type="ECO:0000313" key="7">
    <source>
        <dbReference type="Proteomes" id="UP000216189"/>
    </source>
</evidence>
<dbReference type="Proteomes" id="UP000216189">
    <property type="component" value="Unassembled WGS sequence"/>
</dbReference>
<feature type="domain" description="HTH araC/xylS-type" evidence="4">
    <location>
        <begin position="195"/>
        <end position="293"/>
    </location>
</feature>
<dbReference type="PROSITE" id="PS01124">
    <property type="entry name" value="HTH_ARAC_FAMILY_2"/>
    <property type="match status" value="1"/>
</dbReference>